<dbReference type="SUPFAM" id="SSF81872">
    <property type="entry name" value="BRCA2 helical domain"/>
    <property type="match status" value="1"/>
</dbReference>
<feature type="region of interest" description="Disordered" evidence="1">
    <location>
        <begin position="203"/>
        <end position="224"/>
    </location>
</feature>
<protein>
    <submittedName>
        <fullName evidence="4">11853_t:CDS:1</fullName>
    </submittedName>
</protein>
<gene>
    <name evidence="4" type="ORF">AGERDE_LOCUS6043</name>
</gene>
<keyword evidence="5" id="KW-1185">Reference proteome</keyword>
<evidence type="ECO:0000259" key="2">
    <source>
        <dbReference type="Pfam" id="PF09103"/>
    </source>
</evidence>
<dbReference type="Proteomes" id="UP000789831">
    <property type="component" value="Unassembled WGS sequence"/>
</dbReference>
<dbReference type="PANTHER" id="PTHR11289:SF0">
    <property type="entry name" value="BREAST CANCER TYPE 2 SUSCEPTIBILITY PROTEIN"/>
    <property type="match status" value="1"/>
</dbReference>
<organism evidence="4 5">
    <name type="scientific">Ambispora gerdemannii</name>
    <dbReference type="NCBI Taxonomy" id="144530"/>
    <lineage>
        <taxon>Eukaryota</taxon>
        <taxon>Fungi</taxon>
        <taxon>Fungi incertae sedis</taxon>
        <taxon>Mucoromycota</taxon>
        <taxon>Glomeromycotina</taxon>
        <taxon>Glomeromycetes</taxon>
        <taxon>Archaeosporales</taxon>
        <taxon>Ambisporaceae</taxon>
        <taxon>Ambispora</taxon>
    </lineage>
</organism>
<evidence type="ECO:0000259" key="3">
    <source>
        <dbReference type="Pfam" id="PF09169"/>
    </source>
</evidence>
<dbReference type="InterPro" id="IPR015252">
    <property type="entry name" value="BRCA2_hlx"/>
</dbReference>
<dbReference type="PANTHER" id="PTHR11289">
    <property type="entry name" value="BREAST CANCER TYPE 2 SUSCEPTIBILITY PROTEIN BRCA2"/>
    <property type="match status" value="1"/>
</dbReference>
<reference evidence="4" key="1">
    <citation type="submission" date="2021-06" db="EMBL/GenBank/DDBJ databases">
        <authorList>
            <person name="Kallberg Y."/>
            <person name="Tangrot J."/>
            <person name="Rosling A."/>
        </authorList>
    </citation>
    <scope>NUCLEOTIDE SEQUENCE</scope>
    <source>
        <strain evidence="4">MT106</strain>
    </source>
</reference>
<dbReference type="InterPro" id="IPR015525">
    <property type="entry name" value="BRCA2"/>
</dbReference>
<feature type="domain" description="BRCA2 OB1" evidence="2">
    <location>
        <begin position="607"/>
        <end position="735"/>
    </location>
</feature>
<dbReference type="Gene3D" id="2.40.50.140">
    <property type="entry name" value="Nucleic acid-binding proteins"/>
    <property type="match status" value="3"/>
</dbReference>
<dbReference type="Pfam" id="PF09103">
    <property type="entry name" value="BRCA-2_OB1"/>
    <property type="match status" value="1"/>
</dbReference>
<feature type="domain" description="Breast cancer type 2 susceptibility protein helical" evidence="3">
    <location>
        <begin position="530"/>
        <end position="602"/>
    </location>
</feature>
<evidence type="ECO:0000313" key="5">
    <source>
        <dbReference type="Proteomes" id="UP000789831"/>
    </source>
</evidence>
<name>A0A9N9FJS5_9GLOM</name>
<sequence length="1029" mass="116411">MSASDTYFNVSPTKRKHEHVNESANILTENNSPKKQCYFHISKEISIGGEQLDNQYQAAKVLPEELNYEDYNVNNVICNSTKELSGEPDSENCNNNIVKSNSETNNDDLNLSGFSTGKGKSIRKPSRIDSQLFRSLFDFSDNFAENCREDITPSSPSIIRASSSNFHKMVQETNGPSQLLSDLSIGNEKPIKQVSDAQLTNSESVFTNSSDRIQESNSSKVNEKQEKNIYEAQLADKGMLFFNTPAKSSKFGGFSTASGKPAKKVSDVQRAYAESIFSSNSNRILQESNSRNAKEKQAENIIKDQLADSESLFWSNPTKLGGFCSATGKPTKEISEAQLAKARSQLGVSEFFNNEKLDGKLDTLDLNEMLSKASNTIFDSSKTRNIKKFATRPLVLNTPIKTPIESRVKQLQTPSASHSKKSITTPHQIKIESLLTPLQSNKNIHKTSLHLRKNLYSILQNRVQHTPTPEPINNNKSHTPGSRVRLREIVTQPPLSYAASTLLKFGIKSEIIYMTPANAITYRFQKSENNESTWGFKEARDELIQYGADPKLIDETWVENHYGWILWKIASMIRSFPAMFQDWWCPTKVIEHLRYRYEREINCAHRSALKLIIEKDGSPSWPMILCVSDIYEVVSSTISSQMPPEAIKNQTNSVVKNGLVLTDSWYKIRASIDPPLQRAINSKKLRIGCKLEICGAKLKGGEDAKPALEVDDSTHLILSANSTRLATWDAKLGYSNKKPRMSLRSLSPDGGFIPVLDVIILRKYPMLFRETFKDNKPAIIRSEAEEELEIRNICDPPIFSKSDGRSATLTIWRPDDYTSNRIQEGRRYLIYNVTTPNSQRYPLYLETPIRLNSMGHSTSVKEVALDPEKLEASRYKQRSITPCSELWKAQKHDEFDLVVCILVVWESKLRVQANGKEMQVQAIMVTDASEQLILIEINIFSQEAIFKPKAIIFLKNLSYRKCEYQFGIHFLSTTNETQIKISPHENYAKFAIKGLDTWLQKNTRIFEDLCSTAQSIGGPVLNAIYYDLF</sequence>
<evidence type="ECO:0000313" key="4">
    <source>
        <dbReference type="EMBL" id="CAG8538001.1"/>
    </source>
</evidence>
<feature type="region of interest" description="Disordered" evidence="1">
    <location>
        <begin position="1"/>
        <end position="22"/>
    </location>
</feature>
<evidence type="ECO:0000256" key="1">
    <source>
        <dbReference type="SAM" id="MobiDB-lite"/>
    </source>
</evidence>
<dbReference type="SUPFAM" id="SSF50249">
    <property type="entry name" value="Nucleic acid-binding proteins"/>
    <property type="match status" value="3"/>
</dbReference>
<dbReference type="EMBL" id="CAJVPL010000890">
    <property type="protein sequence ID" value="CAG8538001.1"/>
    <property type="molecule type" value="Genomic_DNA"/>
</dbReference>
<feature type="compositionally biased region" description="Polar residues" evidence="1">
    <location>
        <begin position="203"/>
        <end position="220"/>
    </location>
</feature>
<dbReference type="InterPro" id="IPR012340">
    <property type="entry name" value="NA-bd_OB-fold"/>
</dbReference>
<comment type="caution">
    <text evidence="4">The sequence shown here is derived from an EMBL/GenBank/DDBJ whole genome shotgun (WGS) entry which is preliminary data.</text>
</comment>
<proteinExistence type="predicted"/>
<dbReference type="GO" id="GO:0006355">
    <property type="term" value="P:regulation of DNA-templated transcription"/>
    <property type="evidence" value="ECO:0007669"/>
    <property type="project" value="TreeGrafter"/>
</dbReference>
<dbReference type="InterPro" id="IPR015187">
    <property type="entry name" value="BRCA2_OB_1"/>
</dbReference>
<accession>A0A9N9FJS5</accession>
<feature type="compositionally biased region" description="Polar residues" evidence="1">
    <location>
        <begin position="1"/>
        <end position="12"/>
    </location>
</feature>
<dbReference type="Pfam" id="PF09169">
    <property type="entry name" value="BRCA-2_helical"/>
    <property type="match status" value="1"/>
</dbReference>
<dbReference type="AlphaFoldDB" id="A0A9N9FJS5"/>
<dbReference type="OrthoDB" id="21095at2759"/>
<dbReference type="GO" id="GO:0000724">
    <property type="term" value="P:double-strand break repair via homologous recombination"/>
    <property type="evidence" value="ECO:0007669"/>
    <property type="project" value="InterPro"/>
</dbReference>
<dbReference type="InterPro" id="IPR036315">
    <property type="entry name" value="BRCA2_hlx_sf"/>
</dbReference>